<feature type="transmembrane region" description="Helical" evidence="8">
    <location>
        <begin position="15"/>
        <end position="33"/>
    </location>
</feature>
<feature type="transmembrane region" description="Helical" evidence="8">
    <location>
        <begin position="435"/>
        <end position="459"/>
    </location>
</feature>
<protein>
    <recommendedName>
        <fullName evidence="11">Lipid II flippase MurJ</fullName>
    </recommendedName>
</protein>
<feature type="transmembrane region" description="Helical" evidence="8">
    <location>
        <begin position="391"/>
        <end position="415"/>
    </location>
</feature>
<dbReference type="PANTHER" id="PTHR47019:SF1">
    <property type="entry name" value="LIPID II FLIPPASE MURJ"/>
    <property type="match status" value="1"/>
</dbReference>
<sequence>MVKKIFGFFGRETQALNQAALLLGFFSFFSLLLAFLRDRLLAHIFGAGIELDIYYAAFRIPDFIFVTVASVVSLSVLIPFIIEKDLESRAALREFIDSIFSFFGLLIVVVSLTAYFLMPWIADLLFKGMTSPALEKLIFLSRLMLFSPIILGFSNLFGSLTQAFNRFTLYALAPLLYNLGIILGIVFLGKGLGTTGIGIGVVAGASLHALIQVPFLIKSGLFPRFTLRFSAVLIGRIAAISFPRTITLAMSSITLLFLTSFASLMSQGSISVLSFSINLQSVPLSLIGVSYSLAAFPTLSRRFREKNLEAFLEQMTTTARFIIFWSLPLTALLIVLRAQVVRVVLGTGLFDWNDTRLTAAALALFVLSSTFQCLLLLFMRGFYSAGITRKPFFITLFSTAFLLAVTYGLVKFFYLSDLFRYFVGVLLKVDDLPNTAVLMLPLAFSLGTILNAVVLWVAFEREFAGFTRSVARTFLETFGAAVIMGTIAYFALDMFDNIFNTATLLGLFSQGLLASVFSIAAGILVFIGLKSKEIAGVWEVIHGRFWKAKVIATDPEIV</sequence>
<dbReference type="PRINTS" id="PR01806">
    <property type="entry name" value="VIRFACTRMVIN"/>
</dbReference>
<organism evidence="9 10">
    <name type="scientific">Candidatus Zambryskibacteria bacterium RIFCSPHIGHO2_01_FULL_49_18</name>
    <dbReference type="NCBI Taxonomy" id="1802740"/>
    <lineage>
        <taxon>Bacteria</taxon>
        <taxon>Candidatus Zambryskiibacteriota</taxon>
    </lineage>
</organism>
<dbReference type="PANTHER" id="PTHR47019">
    <property type="entry name" value="LIPID II FLIPPASE MURJ"/>
    <property type="match status" value="1"/>
</dbReference>
<feature type="transmembrane region" description="Helical" evidence="8">
    <location>
        <begin position="504"/>
        <end position="529"/>
    </location>
</feature>
<dbReference type="InterPro" id="IPR051050">
    <property type="entry name" value="Lipid_II_flippase_MurJ/MviN"/>
</dbReference>
<dbReference type="GO" id="GO:0005886">
    <property type="term" value="C:plasma membrane"/>
    <property type="evidence" value="ECO:0007669"/>
    <property type="project" value="UniProtKB-SubCell"/>
</dbReference>
<evidence type="ECO:0000313" key="9">
    <source>
        <dbReference type="EMBL" id="OHA91173.1"/>
    </source>
</evidence>
<dbReference type="EMBL" id="MHVJ01000013">
    <property type="protein sequence ID" value="OHA91173.1"/>
    <property type="molecule type" value="Genomic_DNA"/>
</dbReference>
<dbReference type="Pfam" id="PF03023">
    <property type="entry name" value="MurJ"/>
    <property type="match status" value="1"/>
</dbReference>
<evidence type="ECO:0000256" key="4">
    <source>
        <dbReference type="ARBA" id="ARBA00022960"/>
    </source>
</evidence>
<name>A0A1G2T1N5_9BACT</name>
<feature type="transmembrane region" description="Helical" evidence="8">
    <location>
        <begin position="169"/>
        <end position="189"/>
    </location>
</feature>
<evidence type="ECO:0000256" key="2">
    <source>
        <dbReference type="ARBA" id="ARBA00022475"/>
    </source>
</evidence>
<proteinExistence type="predicted"/>
<evidence type="ECO:0000256" key="6">
    <source>
        <dbReference type="ARBA" id="ARBA00022989"/>
    </source>
</evidence>
<keyword evidence="2" id="KW-1003">Cell membrane</keyword>
<dbReference type="Proteomes" id="UP000178612">
    <property type="component" value="Unassembled WGS sequence"/>
</dbReference>
<evidence type="ECO:0000256" key="1">
    <source>
        <dbReference type="ARBA" id="ARBA00004651"/>
    </source>
</evidence>
<evidence type="ECO:0000256" key="7">
    <source>
        <dbReference type="ARBA" id="ARBA00023136"/>
    </source>
</evidence>
<evidence type="ECO:0000256" key="5">
    <source>
        <dbReference type="ARBA" id="ARBA00022984"/>
    </source>
</evidence>
<dbReference type="AlphaFoldDB" id="A0A1G2T1N5"/>
<comment type="subcellular location">
    <subcellularLocation>
        <location evidence="1">Cell membrane</location>
        <topology evidence="1">Multi-pass membrane protein</topology>
    </subcellularLocation>
</comment>
<feature type="transmembrane region" description="Helical" evidence="8">
    <location>
        <begin position="94"/>
        <end position="117"/>
    </location>
</feature>
<keyword evidence="5" id="KW-0573">Peptidoglycan synthesis</keyword>
<dbReference type="InterPro" id="IPR004268">
    <property type="entry name" value="MurJ"/>
</dbReference>
<feature type="transmembrane region" description="Helical" evidence="8">
    <location>
        <begin position="357"/>
        <end position="379"/>
    </location>
</feature>
<dbReference type="GO" id="GO:0008360">
    <property type="term" value="P:regulation of cell shape"/>
    <property type="evidence" value="ECO:0007669"/>
    <property type="project" value="UniProtKB-KW"/>
</dbReference>
<feature type="transmembrane region" description="Helical" evidence="8">
    <location>
        <begin position="63"/>
        <end position="82"/>
    </location>
</feature>
<feature type="transmembrane region" description="Helical" evidence="8">
    <location>
        <begin position="195"/>
        <end position="217"/>
    </location>
</feature>
<evidence type="ECO:0000256" key="8">
    <source>
        <dbReference type="SAM" id="Phobius"/>
    </source>
</evidence>
<dbReference type="GO" id="GO:0015648">
    <property type="term" value="F:lipid-linked peptidoglycan transporter activity"/>
    <property type="evidence" value="ECO:0007669"/>
    <property type="project" value="TreeGrafter"/>
</dbReference>
<feature type="transmembrane region" description="Helical" evidence="8">
    <location>
        <begin position="282"/>
        <end position="300"/>
    </location>
</feature>
<feature type="transmembrane region" description="Helical" evidence="8">
    <location>
        <begin position="471"/>
        <end position="492"/>
    </location>
</feature>
<accession>A0A1G2T1N5</accession>
<keyword evidence="3 8" id="KW-0812">Transmembrane</keyword>
<keyword evidence="7 8" id="KW-0472">Membrane</keyword>
<keyword evidence="6 8" id="KW-1133">Transmembrane helix</keyword>
<dbReference type="GO" id="GO:0009252">
    <property type="term" value="P:peptidoglycan biosynthetic process"/>
    <property type="evidence" value="ECO:0007669"/>
    <property type="project" value="UniProtKB-KW"/>
</dbReference>
<feature type="transmembrane region" description="Helical" evidence="8">
    <location>
        <begin position="321"/>
        <end position="345"/>
    </location>
</feature>
<evidence type="ECO:0000313" key="10">
    <source>
        <dbReference type="Proteomes" id="UP000178612"/>
    </source>
</evidence>
<evidence type="ECO:0008006" key="11">
    <source>
        <dbReference type="Google" id="ProtNLM"/>
    </source>
</evidence>
<evidence type="ECO:0000256" key="3">
    <source>
        <dbReference type="ARBA" id="ARBA00022692"/>
    </source>
</evidence>
<gene>
    <name evidence="9" type="ORF">A2758_01705</name>
</gene>
<comment type="caution">
    <text evidence="9">The sequence shown here is derived from an EMBL/GenBank/DDBJ whole genome shotgun (WGS) entry which is preliminary data.</text>
</comment>
<dbReference type="GO" id="GO:0034204">
    <property type="term" value="P:lipid translocation"/>
    <property type="evidence" value="ECO:0007669"/>
    <property type="project" value="TreeGrafter"/>
</dbReference>
<feature type="transmembrane region" description="Helical" evidence="8">
    <location>
        <begin position="137"/>
        <end position="157"/>
    </location>
</feature>
<reference evidence="9 10" key="1">
    <citation type="journal article" date="2016" name="Nat. Commun.">
        <title>Thousands of microbial genomes shed light on interconnected biogeochemical processes in an aquifer system.</title>
        <authorList>
            <person name="Anantharaman K."/>
            <person name="Brown C.T."/>
            <person name="Hug L.A."/>
            <person name="Sharon I."/>
            <person name="Castelle C.J."/>
            <person name="Probst A.J."/>
            <person name="Thomas B.C."/>
            <person name="Singh A."/>
            <person name="Wilkins M.J."/>
            <person name="Karaoz U."/>
            <person name="Brodie E.L."/>
            <person name="Williams K.H."/>
            <person name="Hubbard S.S."/>
            <person name="Banfield J.F."/>
        </authorList>
    </citation>
    <scope>NUCLEOTIDE SEQUENCE [LARGE SCALE GENOMIC DNA]</scope>
</reference>
<feature type="transmembrane region" description="Helical" evidence="8">
    <location>
        <begin position="237"/>
        <end position="262"/>
    </location>
</feature>
<keyword evidence="4" id="KW-0133">Cell shape</keyword>